<reference evidence="2 3" key="1">
    <citation type="submission" date="2018-12" db="EMBL/GenBank/DDBJ databases">
        <title>The complete genome of the methanogenic archaea of the candidate phylum Verstraetearchaeota, obtained from the metagenome of underground thermal water.</title>
        <authorList>
            <person name="Kadnikov V.V."/>
            <person name="Mardanov A.V."/>
            <person name="Beletsky A.V."/>
            <person name="Karnachuk O.V."/>
            <person name="Ravin N.V."/>
        </authorList>
    </citation>
    <scope>NUCLEOTIDE SEQUENCE [LARGE SCALE GENOMIC DNA]</scope>
    <source>
        <strain evidence="2">Ch88</strain>
    </source>
</reference>
<evidence type="ECO:0000313" key="3">
    <source>
        <dbReference type="Proteomes" id="UP000288215"/>
    </source>
</evidence>
<feature type="compositionally biased region" description="Basic and acidic residues" evidence="1">
    <location>
        <begin position="1"/>
        <end position="19"/>
    </location>
</feature>
<protein>
    <recommendedName>
        <fullName evidence="4">DUF2007 domain-containing protein</fullName>
    </recommendedName>
</protein>
<accession>A0A3S3RNE1</accession>
<evidence type="ECO:0000256" key="1">
    <source>
        <dbReference type="SAM" id="MobiDB-lite"/>
    </source>
</evidence>
<comment type="caution">
    <text evidence="2">The sequence shown here is derived from an EMBL/GenBank/DDBJ whole genome shotgun (WGS) entry which is preliminary data.</text>
</comment>
<proteinExistence type="predicted"/>
<dbReference type="Proteomes" id="UP000288215">
    <property type="component" value="Unassembled WGS sequence"/>
</dbReference>
<gene>
    <name evidence="2" type="ORF">Metus_0596</name>
</gene>
<evidence type="ECO:0008006" key="4">
    <source>
        <dbReference type="Google" id="ProtNLM"/>
    </source>
</evidence>
<name>A0A3S3RNE1_METS7</name>
<dbReference type="AlphaFoldDB" id="A0A3S3RNE1"/>
<organism evidence="2 3">
    <name type="scientific">Methanosuratincola subterraneus</name>
    <dbReference type="NCBI Taxonomy" id="2593994"/>
    <lineage>
        <taxon>Archaea</taxon>
        <taxon>Thermoproteota</taxon>
        <taxon>Methanosuratincolia</taxon>
        <taxon>Candidatus Methanomethylicales</taxon>
        <taxon>Candidatus Methanomethylicaceae</taxon>
        <taxon>Candidatus Methanosuratincola (ex Vanwonterghem et al. 2016)</taxon>
    </lineage>
</organism>
<sequence>MAKGEKGGREEPPSGEEKQYYMPIPAGTPYSVIAEAVNRFGIELSEKEVIVPGIGENEAAPLSWVLVGSRDRLEKAHEFIVKKMTEMLEKFR</sequence>
<dbReference type="EMBL" id="RXGA01000002">
    <property type="protein sequence ID" value="RWX73817.1"/>
    <property type="molecule type" value="Genomic_DNA"/>
</dbReference>
<feature type="region of interest" description="Disordered" evidence="1">
    <location>
        <begin position="1"/>
        <end position="22"/>
    </location>
</feature>
<evidence type="ECO:0000313" key="2">
    <source>
        <dbReference type="EMBL" id="RWX73817.1"/>
    </source>
</evidence>